<organism evidence="1 2">
    <name type="scientific">Cylindrodendrum hubeiense</name>
    <dbReference type="NCBI Taxonomy" id="595255"/>
    <lineage>
        <taxon>Eukaryota</taxon>
        <taxon>Fungi</taxon>
        <taxon>Dikarya</taxon>
        <taxon>Ascomycota</taxon>
        <taxon>Pezizomycotina</taxon>
        <taxon>Sordariomycetes</taxon>
        <taxon>Hypocreomycetidae</taxon>
        <taxon>Hypocreales</taxon>
        <taxon>Nectriaceae</taxon>
        <taxon>Cylindrodendrum</taxon>
    </lineage>
</organism>
<evidence type="ECO:0000313" key="1">
    <source>
        <dbReference type="EMBL" id="KAF7547348.1"/>
    </source>
</evidence>
<dbReference type="InterPro" id="IPR036047">
    <property type="entry name" value="F-box-like_dom_sf"/>
</dbReference>
<dbReference type="EMBL" id="JAANBB010000181">
    <property type="protein sequence ID" value="KAF7547348.1"/>
    <property type="molecule type" value="Genomic_DNA"/>
</dbReference>
<dbReference type="AlphaFoldDB" id="A0A9P5LDV3"/>
<accession>A0A9P5LDV3</accession>
<dbReference type="CDD" id="cd09917">
    <property type="entry name" value="F-box_SF"/>
    <property type="match status" value="1"/>
</dbReference>
<dbReference type="OrthoDB" id="2588098at2759"/>
<reference evidence="1" key="1">
    <citation type="submission" date="2020-03" db="EMBL/GenBank/DDBJ databases">
        <title>Draft Genome Sequence of Cylindrodendrum hubeiense.</title>
        <authorList>
            <person name="Buettner E."/>
            <person name="Kellner H."/>
        </authorList>
    </citation>
    <scope>NUCLEOTIDE SEQUENCE</scope>
    <source>
        <strain evidence="1">IHI 201604</strain>
    </source>
</reference>
<comment type="caution">
    <text evidence="1">The sequence shown here is derived from an EMBL/GenBank/DDBJ whole genome shotgun (WGS) entry which is preliminary data.</text>
</comment>
<name>A0A9P5LDV3_9HYPO</name>
<dbReference type="SUPFAM" id="SSF81383">
    <property type="entry name" value="F-box domain"/>
    <property type="match status" value="1"/>
</dbReference>
<dbReference type="Proteomes" id="UP000722485">
    <property type="component" value="Unassembled WGS sequence"/>
</dbReference>
<sequence length="364" mass="41417">MGQTFRLTAPREKLSIHWGRKLGEVLFGASPDVLVRLLAVPVRPRNPSIAGCKRYHRRAESKISDDRAVINKSITFSGLPTEVHLLIFANIESMQDVVCLGLTSRYFWSLGRDRMYAIYTSFLGRWANKNIVCVGEYVQPDDYPPELFSSKELATLRRMRTNLHDRPGVPFTLQHFTLPQVSKMEEEDRVARTYKDVVQNLAMMGIFKDNDPAFAATSSEIQVNEATFFPEDQPWILRNLTTKEFVRAESIALKPEFIHGPNIDALGFGHVVLSRICWSSDPSVSMSDTTNISRGIWAGHCFDITTLEKHHAETEGTEWSDVSEEIATEIAGVWETEFGTDWRQSICNHWYWHGTTCQLGAEPF</sequence>
<keyword evidence="2" id="KW-1185">Reference proteome</keyword>
<evidence type="ECO:0000313" key="2">
    <source>
        <dbReference type="Proteomes" id="UP000722485"/>
    </source>
</evidence>
<evidence type="ECO:0008006" key="3">
    <source>
        <dbReference type="Google" id="ProtNLM"/>
    </source>
</evidence>
<protein>
    <recommendedName>
        <fullName evidence="3">F-box domain-containing protein</fullName>
    </recommendedName>
</protein>
<gene>
    <name evidence="1" type="ORF">G7Z17_g7790</name>
</gene>
<proteinExistence type="predicted"/>